<dbReference type="AlphaFoldDB" id="A0A8H3ITG7"/>
<dbReference type="Proteomes" id="UP000664534">
    <property type="component" value="Unassembled WGS sequence"/>
</dbReference>
<dbReference type="EMBL" id="CAJPDT010000061">
    <property type="protein sequence ID" value="CAF9931388.1"/>
    <property type="molecule type" value="Genomic_DNA"/>
</dbReference>
<accession>A0A8H3ITG7</accession>
<dbReference type="OrthoDB" id="5416423at2759"/>
<keyword evidence="3" id="KW-1185">Reference proteome</keyword>
<evidence type="ECO:0000313" key="2">
    <source>
        <dbReference type="EMBL" id="CAF9931388.1"/>
    </source>
</evidence>
<organism evidence="2 3">
    <name type="scientific">Imshaugia aleurites</name>
    <dbReference type="NCBI Taxonomy" id="172621"/>
    <lineage>
        <taxon>Eukaryota</taxon>
        <taxon>Fungi</taxon>
        <taxon>Dikarya</taxon>
        <taxon>Ascomycota</taxon>
        <taxon>Pezizomycotina</taxon>
        <taxon>Lecanoromycetes</taxon>
        <taxon>OSLEUM clade</taxon>
        <taxon>Lecanoromycetidae</taxon>
        <taxon>Lecanorales</taxon>
        <taxon>Lecanorineae</taxon>
        <taxon>Parmeliaceae</taxon>
        <taxon>Imshaugia</taxon>
    </lineage>
</organism>
<evidence type="ECO:0000313" key="3">
    <source>
        <dbReference type="Proteomes" id="UP000664534"/>
    </source>
</evidence>
<sequence length="521" mass="58008">MEVLAAVSLAGNILQFLSVTCDAISKSRRIHASISGTLKEHDDLEGLTTDLKGLSSRLQASAAPVDSVLEQLCSNCSEVADELLKALEHLTIKGRHTRSQSLRKALKALWVKEKLKLLEQSLAGFRQELTLHVTVELRSRIDVLNCEQAASFQALDDAVRKGEKRILERLSDHRDYLVAATDAQTEQIKALHTQTETILSQELESAAASIAEQSEATRALTAKEQQRTRIEVLEAVADAASGYDDALSIEAENISSRIVEGNENTRIQISKMVERNQEIMKQEISGLQRGLHQLELEIDKKVEELKEILTKINTTREGPKRNTLKKLGNSAAVVLMSLYKLHSALQAMLKSLIYQATSAFGKLLRLQTPTSTTESQSASQSALADSYPQVGISVPMYYAYYYQPLFRRCDPRLPKSEEVFPTVKMSEWIRKLAMTPENLPGYMLEARALLHLARDANELIWTMTSLIAGLNAVLTTSDALLVLSMALSVCYDQQIFSNSGEIWFRPSRTCNDIFQEGLDMP</sequence>
<evidence type="ECO:0008006" key="4">
    <source>
        <dbReference type="Google" id="ProtNLM"/>
    </source>
</evidence>
<comment type="caution">
    <text evidence="2">The sequence shown here is derived from an EMBL/GenBank/DDBJ whole genome shotgun (WGS) entry which is preliminary data.</text>
</comment>
<evidence type="ECO:0000256" key="1">
    <source>
        <dbReference type="SAM" id="Coils"/>
    </source>
</evidence>
<proteinExistence type="predicted"/>
<keyword evidence="1" id="KW-0175">Coiled coil</keyword>
<protein>
    <recommendedName>
        <fullName evidence="4">Fungal N-terminal domain-containing protein</fullName>
    </recommendedName>
</protein>
<gene>
    <name evidence="2" type="ORF">IMSHALPRED_008610</name>
</gene>
<feature type="coiled-coil region" evidence="1">
    <location>
        <begin position="277"/>
        <end position="311"/>
    </location>
</feature>
<name>A0A8H3ITG7_9LECA</name>
<reference evidence="2" key="1">
    <citation type="submission" date="2021-03" db="EMBL/GenBank/DDBJ databases">
        <authorList>
            <person name="Tagirdzhanova G."/>
        </authorList>
    </citation>
    <scope>NUCLEOTIDE SEQUENCE</scope>
</reference>